<comment type="similarity">
    <text evidence="1">Belongs to the paxM FAD-dependent monooxygenase family.</text>
</comment>
<protein>
    <recommendedName>
        <fullName evidence="6">FAD-binding domain-containing protein</fullName>
    </recommendedName>
</protein>
<dbReference type="InterPro" id="IPR002938">
    <property type="entry name" value="FAD-bd"/>
</dbReference>
<keyword evidence="8" id="KW-1185">Reference proteome</keyword>
<dbReference type="GO" id="GO:0071949">
    <property type="term" value="F:FAD binding"/>
    <property type="evidence" value="ECO:0007669"/>
    <property type="project" value="InterPro"/>
</dbReference>
<dbReference type="Gene3D" id="3.50.50.60">
    <property type="entry name" value="FAD/NAD(P)-binding domain"/>
    <property type="match status" value="1"/>
</dbReference>
<feature type="non-terminal residue" evidence="7">
    <location>
        <position position="1"/>
    </location>
</feature>
<dbReference type="PANTHER" id="PTHR13789">
    <property type="entry name" value="MONOOXYGENASE"/>
    <property type="match status" value="1"/>
</dbReference>
<keyword evidence="3" id="KW-0274">FAD</keyword>
<evidence type="ECO:0000256" key="5">
    <source>
        <dbReference type="ARBA" id="ARBA00023033"/>
    </source>
</evidence>
<gene>
    <name evidence="7" type="ORF">HYFRA_00011967</name>
</gene>
<name>A0A9N9PVP2_9HELO</name>
<dbReference type="EMBL" id="CAJVRL010000075">
    <property type="protein sequence ID" value="CAG8956918.1"/>
    <property type="molecule type" value="Genomic_DNA"/>
</dbReference>
<feature type="domain" description="FAD-binding" evidence="6">
    <location>
        <begin position="9"/>
        <end position="70"/>
    </location>
</feature>
<dbReference type="Pfam" id="PF01494">
    <property type="entry name" value="FAD_binding_3"/>
    <property type="match status" value="1"/>
</dbReference>
<dbReference type="OrthoDB" id="2431938at2759"/>
<keyword evidence="4" id="KW-0560">Oxidoreductase</keyword>
<dbReference type="AlphaFoldDB" id="A0A9N9PVP2"/>
<dbReference type="InterPro" id="IPR050493">
    <property type="entry name" value="FAD-dep_Monooxygenase_BioMet"/>
</dbReference>
<sequence>MEDPVPKPKVIIIGAGIAGLTLSLLLAKHHIPSLIFEARPQSHTQGGTLALAPNALRVLDHCGVYEQIRAL</sequence>
<evidence type="ECO:0000256" key="2">
    <source>
        <dbReference type="ARBA" id="ARBA00022630"/>
    </source>
</evidence>
<dbReference type="GO" id="GO:0004497">
    <property type="term" value="F:monooxygenase activity"/>
    <property type="evidence" value="ECO:0007669"/>
    <property type="project" value="UniProtKB-KW"/>
</dbReference>
<dbReference type="PANTHER" id="PTHR13789:SF309">
    <property type="entry name" value="PUTATIVE (AFU_ORTHOLOGUE AFUA_6G14510)-RELATED"/>
    <property type="match status" value="1"/>
</dbReference>
<proteinExistence type="inferred from homology"/>
<organism evidence="7 8">
    <name type="scientific">Hymenoscyphus fraxineus</name>
    <dbReference type="NCBI Taxonomy" id="746836"/>
    <lineage>
        <taxon>Eukaryota</taxon>
        <taxon>Fungi</taxon>
        <taxon>Dikarya</taxon>
        <taxon>Ascomycota</taxon>
        <taxon>Pezizomycotina</taxon>
        <taxon>Leotiomycetes</taxon>
        <taxon>Helotiales</taxon>
        <taxon>Helotiaceae</taxon>
        <taxon>Hymenoscyphus</taxon>
    </lineage>
</organism>
<evidence type="ECO:0000259" key="6">
    <source>
        <dbReference type="Pfam" id="PF01494"/>
    </source>
</evidence>
<dbReference type="Proteomes" id="UP000696280">
    <property type="component" value="Unassembled WGS sequence"/>
</dbReference>
<evidence type="ECO:0000313" key="8">
    <source>
        <dbReference type="Proteomes" id="UP000696280"/>
    </source>
</evidence>
<evidence type="ECO:0000256" key="3">
    <source>
        <dbReference type="ARBA" id="ARBA00022827"/>
    </source>
</evidence>
<comment type="caution">
    <text evidence="7">The sequence shown here is derived from an EMBL/GenBank/DDBJ whole genome shotgun (WGS) entry which is preliminary data.</text>
</comment>
<accession>A0A9N9PVP2</accession>
<evidence type="ECO:0000313" key="7">
    <source>
        <dbReference type="EMBL" id="CAG8956918.1"/>
    </source>
</evidence>
<evidence type="ECO:0000256" key="1">
    <source>
        <dbReference type="ARBA" id="ARBA00007992"/>
    </source>
</evidence>
<keyword evidence="5" id="KW-0503">Monooxygenase</keyword>
<reference evidence="7" key="1">
    <citation type="submission" date="2021-07" db="EMBL/GenBank/DDBJ databases">
        <authorList>
            <person name="Durling M."/>
        </authorList>
    </citation>
    <scope>NUCLEOTIDE SEQUENCE</scope>
</reference>
<evidence type="ECO:0000256" key="4">
    <source>
        <dbReference type="ARBA" id="ARBA00023002"/>
    </source>
</evidence>
<dbReference type="SUPFAM" id="SSF51905">
    <property type="entry name" value="FAD/NAD(P)-binding domain"/>
    <property type="match status" value="1"/>
</dbReference>
<dbReference type="InterPro" id="IPR036188">
    <property type="entry name" value="FAD/NAD-bd_sf"/>
</dbReference>
<keyword evidence="2" id="KW-0285">Flavoprotein</keyword>